<protein>
    <submittedName>
        <fullName evidence="8">DgyrCDS8525</fullName>
    </submittedName>
</protein>
<evidence type="ECO:0000313" key="8">
    <source>
        <dbReference type="EMBL" id="CAD5119944.1"/>
    </source>
</evidence>
<keyword evidence="9" id="KW-1185">Reference proteome</keyword>
<dbReference type="CDD" id="cd05693">
    <property type="entry name" value="S1_Rrp5_repeat_hs1_sc1"/>
    <property type="match status" value="1"/>
</dbReference>
<name>A0A7I8VZJ8_9ANNE</name>
<dbReference type="InterPro" id="IPR011990">
    <property type="entry name" value="TPR-like_helical_dom_sf"/>
</dbReference>
<evidence type="ECO:0000256" key="5">
    <source>
        <dbReference type="PROSITE-ProRule" id="PRU00339"/>
    </source>
</evidence>
<proteinExistence type="predicted"/>
<keyword evidence="2" id="KW-0698">rRNA processing</keyword>
<dbReference type="Pfam" id="PF00575">
    <property type="entry name" value="S1"/>
    <property type="match status" value="3"/>
</dbReference>
<organism evidence="8 9">
    <name type="scientific">Dimorphilus gyrociliatus</name>
    <dbReference type="NCBI Taxonomy" id="2664684"/>
    <lineage>
        <taxon>Eukaryota</taxon>
        <taxon>Metazoa</taxon>
        <taxon>Spiralia</taxon>
        <taxon>Lophotrochozoa</taxon>
        <taxon>Annelida</taxon>
        <taxon>Polychaeta</taxon>
        <taxon>Polychaeta incertae sedis</taxon>
        <taxon>Dinophilidae</taxon>
        <taxon>Dimorphilus</taxon>
    </lineage>
</organism>
<reference evidence="8 9" key="1">
    <citation type="submission" date="2020-08" db="EMBL/GenBank/DDBJ databases">
        <authorList>
            <person name="Hejnol A."/>
        </authorList>
    </citation>
    <scope>NUCLEOTIDE SEQUENCE [LARGE SCALE GENOMIC DNA]</scope>
</reference>
<keyword evidence="3" id="KW-0677">Repeat</keyword>
<gene>
    <name evidence="8" type="ORF">DGYR_LOCUS8117</name>
</gene>
<dbReference type="InterPro" id="IPR045209">
    <property type="entry name" value="Rrp5"/>
</dbReference>
<evidence type="ECO:0000256" key="3">
    <source>
        <dbReference type="ARBA" id="ARBA00022737"/>
    </source>
</evidence>
<dbReference type="PROSITE" id="PS50126">
    <property type="entry name" value="S1"/>
    <property type="match status" value="9"/>
</dbReference>
<dbReference type="InterPro" id="IPR003107">
    <property type="entry name" value="HAT"/>
</dbReference>
<dbReference type="PANTHER" id="PTHR23270:SF10">
    <property type="entry name" value="PROTEIN RRP5 HOMOLOG"/>
    <property type="match status" value="1"/>
</dbReference>
<feature type="domain" description="S1 motif" evidence="7">
    <location>
        <begin position="1203"/>
        <end position="1275"/>
    </location>
</feature>
<dbReference type="Gene3D" id="1.25.40.10">
    <property type="entry name" value="Tetratricopeptide repeat domain"/>
    <property type="match status" value="1"/>
</dbReference>
<comment type="subcellular location">
    <subcellularLocation>
        <location evidence="1">Nucleus</location>
        <location evidence="1">Nucleolus</location>
    </subcellularLocation>
</comment>
<dbReference type="PANTHER" id="PTHR23270">
    <property type="entry name" value="PROGRAMMED CELL DEATH PROTEIN 11 PRE-RRNA PROCESSING PROTEIN RRP5"/>
    <property type="match status" value="1"/>
</dbReference>
<feature type="domain" description="S1 motif" evidence="7">
    <location>
        <begin position="92"/>
        <end position="176"/>
    </location>
</feature>
<dbReference type="GO" id="GO:0003723">
    <property type="term" value="F:RNA binding"/>
    <property type="evidence" value="ECO:0007669"/>
    <property type="project" value="TreeGrafter"/>
</dbReference>
<feature type="domain" description="S1 motif" evidence="7">
    <location>
        <begin position="729"/>
        <end position="798"/>
    </location>
</feature>
<dbReference type="OrthoDB" id="412781at2759"/>
<dbReference type="InterPro" id="IPR057302">
    <property type="entry name" value="Rrp5_S1"/>
</dbReference>
<feature type="domain" description="S1 motif" evidence="7">
    <location>
        <begin position="1298"/>
        <end position="1367"/>
    </location>
</feature>
<dbReference type="GO" id="GO:0032040">
    <property type="term" value="C:small-subunit processome"/>
    <property type="evidence" value="ECO:0007669"/>
    <property type="project" value="TreeGrafter"/>
</dbReference>
<evidence type="ECO:0000256" key="4">
    <source>
        <dbReference type="ARBA" id="ARBA00023242"/>
    </source>
</evidence>
<feature type="compositionally biased region" description="Basic residues" evidence="6">
    <location>
        <begin position="1"/>
        <end position="10"/>
    </location>
</feature>
<dbReference type="PROSITE" id="PS50005">
    <property type="entry name" value="TPR"/>
    <property type="match status" value="1"/>
</dbReference>
<feature type="domain" description="S1 motif" evidence="7">
    <location>
        <begin position="548"/>
        <end position="617"/>
    </location>
</feature>
<dbReference type="SMART" id="SM00386">
    <property type="entry name" value="HAT"/>
    <property type="match status" value="4"/>
</dbReference>
<sequence>MLLNRKKILSKQKAEEDFPRGGYSKKRNRETSIDDEDPLKVHSEAKKKKLKKGKLKDASQRNENSSDIVTGPILAADTFKPTLLRPQAIQSETLIYGVVKEIQDLKLVVCLPNGLTGYIPITSISEHYTLLLKEHQKNPKLNVCGSLQEFFRINQPVICKVVQSKAEQKLIKIELTINPKLVNYNITRKDLKTGMILPGSIKSEEEYGFVVDFGIKGVIGFLKNSDCQKFQEFNGQPIHKGQVIQFLITVENDSEGTEESRSIKITAEPDSVYETLIDESVPVPFKCLVPGMKFSCKVFKIDKEGVAVKFGKLKGTLHSSHMSKNLADVTKEDVFNCSILTVNPIMKIITLSDLAHIVHPHLSTKNPFGSFVKGEITEMRKAKFVNQRGIFGVVGKEKIKCFAPKSQMDKDHLSNIDSLENKQLCRILDIDYVDNQLLVTLKKDILNQKYLSHHDVEVGSIVKATVLNVRTTGIIAAISDKINGFIPKFHLSDVTSKKLEKTPAKGSKVKCRIIAVNASEKKIKMSCRNSILGLKGKMISSLNECEVGETVSGYIVQITDKGVLVAFLNDIKGFVTKRELSSERIEYPSKVFFLGQIVKCRVLSVKSDKGKLLLSFRLENKPAFGSKSSPDIEKIEVGKIYKSKILAKNEDGLDVVLTSENVKAFLPTRHLSDSIQNAAQIHSSFEIEDELEVMVFQKASAIIVTRKKSFLRAKENGTLVLTWDDVKQENLVTGVILKFMDYGIFVEMPNRLVGLVPNRLLFDRKIENPKNFLTLGQTLTAKVMEVDLEKTRCILATAPSLTFGKTIPRDPELVKDWISDYQMSLEKTKKSNDPKLKAIGNFNLGDIIKVEVEKITDDGFLCKTVEGGTNCVVVGDFIPEKPVKTKDIIEAIVLFVDLNSYCLELCAKDKLVQHRKKKVLDTKYTKAKKGTSVLAEILLVRDDVAVVMLKDFLAGKMAIMPTKRNFNDILSSKNYAVGQQMKIEIENTVNDLIIVYPEIKAKKENLDSMVKGHNLSLGLVKEDATIVGISHCSLYIKIGKVPGRIHISNVSDKFKEGVNLFEKYSINDPVTVSIIGYRCTKSLKTLKPGRKMEVRNTMPECSLLTDHTEITESIQPQTTYKENDDVICYVQSYDENQKTLWFEINPILKARSHLLCLSKNADVLQKPLDHFRPNCGYKAKVIKTVSEDLLEVTFCDDVKLVEGNKVRGLIHKVIKSKEIVVNLPNGYRGRINMTDLVDNYDHIKDLKNFKPGQAIECFILKIDETKPHQCTLSSRPSRLSNATDVKDPELETKDIMRNSVHRGFVKSASNIGIFIRLAHNIIGKVPKKYAYTKPINRLDIAFPVGKLVYVKVIKADRQHSRFELSMLEEHTGKAVNLPETCFQEAKEDKKRKRIDSSDEDDVEVMPKRLKATGLNNNGMDMGYDDKSCLSIGKPFAWDDESAKEIKTKAENEDDDDDDESEEDKINQKTDNMNLPNEMLKLERDVLSNPNKAVAWMKYVAYYVKKNDIDKAREIAERGVKSIGYREEDERFNLWASYLNLEYEYGNQDKFQELFKKAIQFNDAFITYKHLANIYKSANKEKLEEETRKIIVKKFGSDKLDVWIDFGQFYYTNKKFDDGRKLMQRALMSLPDAKHLELIMKFAQMEFHSGNEERGKILFENLLNTYPKRTDIWSVFLDLLIKAGLLEEARKKFQSATTLKFQPKKMKFLFKKYIEFEEKHGSEKTVQSVKKQALKFVEM</sequence>
<evidence type="ECO:0000256" key="6">
    <source>
        <dbReference type="SAM" id="MobiDB-lite"/>
    </source>
</evidence>
<accession>A0A7I8VZJ8</accession>
<feature type="region of interest" description="Disordered" evidence="6">
    <location>
        <begin position="1447"/>
        <end position="1471"/>
    </location>
</feature>
<evidence type="ECO:0000256" key="2">
    <source>
        <dbReference type="ARBA" id="ARBA00022552"/>
    </source>
</evidence>
<dbReference type="SMART" id="SM00316">
    <property type="entry name" value="S1"/>
    <property type="match status" value="12"/>
</dbReference>
<keyword evidence="4" id="KW-0539">Nucleus</keyword>
<dbReference type="Pfam" id="PF23240">
    <property type="entry name" value="HAT_PRP39_N"/>
    <property type="match status" value="1"/>
</dbReference>
<feature type="compositionally biased region" description="Basic residues" evidence="6">
    <location>
        <begin position="45"/>
        <end position="54"/>
    </location>
</feature>
<dbReference type="InterPro" id="IPR012340">
    <property type="entry name" value="NA-bd_OB-fold"/>
</dbReference>
<keyword evidence="5" id="KW-0802">TPR repeat</keyword>
<feature type="repeat" description="TPR" evidence="5">
    <location>
        <begin position="1599"/>
        <end position="1632"/>
    </location>
</feature>
<dbReference type="Pfam" id="PF23459">
    <property type="entry name" value="S1_RRP5"/>
    <property type="match status" value="1"/>
</dbReference>
<dbReference type="SUPFAM" id="SSF48452">
    <property type="entry name" value="TPR-like"/>
    <property type="match status" value="2"/>
</dbReference>
<feature type="domain" description="S1 motif" evidence="7">
    <location>
        <begin position="638"/>
        <end position="714"/>
    </location>
</feature>
<dbReference type="Gene3D" id="2.40.50.140">
    <property type="entry name" value="Nucleic acid-binding proteins"/>
    <property type="match status" value="8"/>
</dbReference>
<feature type="compositionally biased region" description="Acidic residues" evidence="6">
    <location>
        <begin position="1451"/>
        <end position="1462"/>
    </location>
</feature>
<dbReference type="FunFam" id="2.40.50.140:FF:000103">
    <property type="entry name" value="protein RRP5 homolog"/>
    <property type="match status" value="2"/>
</dbReference>
<evidence type="ECO:0000313" key="9">
    <source>
        <dbReference type="Proteomes" id="UP000549394"/>
    </source>
</evidence>
<feature type="domain" description="S1 motif" evidence="7">
    <location>
        <begin position="369"/>
        <end position="442"/>
    </location>
</feature>
<feature type="domain" description="S1 motif" evidence="7">
    <location>
        <begin position="459"/>
        <end position="528"/>
    </location>
</feature>
<feature type="domain" description="S1 motif" evidence="7">
    <location>
        <begin position="194"/>
        <end position="268"/>
    </location>
</feature>
<feature type="region of interest" description="Disordered" evidence="6">
    <location>
        <begin position="1"/>
        <end position="64"/>
    </location>
</feature>
<dbReference type="InterPro" id="IPR048059">
    <property type="entry name" value="Rrp5_S1_rpt_hs1_sc1"/>
</dbReference>
<dbReference type="Proteomes" id="UP000549394">
    <property type="component" value="Unassembled WGS sequence"/>
</dbReference>
<dbReference type="InterPro" id="IPR003029">
    <property type="entry name" value="S1_domain"/>
</dbReference>
<dbReference type="EMBL" id="CAJFCJ010000011">
    <property type="protein sequence ID" value="CAD5119944.1"/>
    <property type="molecule type" value="Genomic_DNA"/>
</dbReference>
<evidence type="ECO:0000256" key="1">
    <source>
        <dbReference type="ARBA" id="ARBA00004604"/>
    </source>
</evidence>
<evidence type="ECO:0000259" key="7">
    <source>
        <dbReference type="PROSITE" id="PS50126"/>
    </source>
</evidence>
<dbReference type="InterPro" id="IPR019734">
    <property type="entry name" value="TPR_rpt"/>
</dbReference>
<dbReference type="GO" id="GO:0006364">
    <property type="term" value="P:rRNA processing"/>
    <property type="evidence" value="ECO:0007669"/>
    <property type="project" value="UniProtKB-KW"/>
</dbReference>
<comment type="caution">
    <text evidence="8">The sequence shown here is derived from an EMBL/GenBank/DDBJ whole genome shotgun (WGS) entry which is preliminary data.</text>
</comment>
<dbReference type="SUPFAM" id="SSF50249">
    <property type="entry name" value="Nucleic acid-binding proteins"/>
    <property type="match status" value="10"/>
</dbReference>